<reference evidence="1 2" key="1">
    <citation type="submission" date="2024-01" db="EMBL/GenBank/DDBJ databases">
        <title>The genomes of 5 underutilized Papilionoideae crops provide insights into root nodulation and disease resistanc.</title>
        <authorList>
            <person name="Jiang F."/>
        </authorList>
    </citation>
    <scope>NUCLEOTIDE SEQUENCE [LARGE SCALE GENOMIC DNA]</scope>
    <source>
        <strain evidence="1">DUOXIRENSHENG_FW03</strain>
        <tissue evidence="1">Leaves</tissue>
    </source>
</reference>
<accession>A0AAN9SIL3</accession>
<evidence type="ECO:0000313" key="2">
    <source>
        <dbReference type="Proteomes" id="UP001386955"/>
    </source>
</evidence>
<name>A0AAN9SIL3_PSOTE</name>
<keyword evidence="2" id="KW-1185">Reference proteome</keyword>
<dbReference type="EMBL" id="JAYMYS010000004">
    <property type="protein sequence ID" value="KAK7396802.1"/>
    <property type="molecule type" value="Genomic_DNA"/>
</dbReference>
<proteinExistence type="predicted"/>
<evidence type="ECO:0000313" key="1">
    <source>
        <dbReference type="EMBL" id="KAK7396802.1"/>
    </source>
</evidence>
<sequence length="324" mass="36352">METSVITMNHNLVLSKLLVNGFFELDTVEDTVIEVCAGVVVEVTIDVDNTMVNGMRVYVIMAEYVLNGMVSSSVHHRPSSVTLQVEQSGNVDNARNYEDTIEFEDRIGESSFSEFDVQFDSLDESEEDDGSLNMDYEVECEDVGEHNFAKEGDNVEKTSVDDVVSIDLRNLTPDEVEHDFESIHGKAAWKTHFRKLERSIANVFTRVIFDLSRPVLEMSSTMDIIKCRQNFDHLIYKVSMLAAECHEDYVGQREKTINERKMLRAKKQYQSAGNDRCIVNSGQYVFDPIILPFLSASGSAFASTFALISACACAYVTASAYACI</sequence>
<protein>
    <submittedName>
        <fullName evidence="1">Uncharacterized protein</fullName>
    </submittedName>
</protein>
<gene>
    <name evidence="1" type="ORF">VNO78_17961</name>
</gene>
<dbReference type="Proteomes" id="UP001386955">
    <property type="component" value="Unassembled WGS sequence"/>
</dbReference>
<organism evidence="1 2">
    <name type="scientific">Psophocarpus tetragonolobus</name>
    <name type="common">Winged bean</name>
    <name type="synonym">Dolichos tetragonolobus</name>
    <dbReference type="NCBI Taxonomy" id="3891"/>
    <lineage>
        <taxon>Eukaryota</taxon>
        <taxon>Viridiplantae</taxon>
        <taxon>Streptophyta</taxon>
        <taxon>Embryophyta</taxon>
        <taxon>Tracheophyta</taxon>
        <taxon>Spermatophyta</taxon>
        <taxon>Magnoliopsida</taxon>
        <taxon>eudicotyledons</taxon>
        <taxon>Gunneridae</taxon>
        <taxon>Pentapetalae</taxon>
        <taxon>rosids</taxon>
        <taxon>fabids</taxon>
        <taxon>Fabales</taxon>
        <taxon>Fabaceae</taxon>
        <taxon>Papilionoideae</taxon>
        <taxon>50 kb inversion clade</taxon>
        <taxon>NPAAA clade</taxon>
        <taxon>indigoferoid/millettioid clade</taxon>
        <taxon>Phaseoleae</taxon>
        <taxon>Psophocarpus</taxon>
    </lineage>
</organism>
<dbReference type="AlphaFoldDB" id="A0AAN9SIL3"/>
<comment type="caution">
    <text evidence="1">The sequence shown here is derived from an EMBL/GenBank/DDBJ whole genome shotgun (WGS) entry which is preliminary data.</text>
</comment>